<dbReference type="Proteomes" id="UP000683000">
    <property type="component" value="Unassembled WGS sequence"/>
</dbReference>
<name>A0A8I3ABB0_9AGAM</name>
<organism evidence="1 2">
    <name type="scientific">Boletus reticuloceps</name>
    <dbReference type="NCBI Taxonomy" id="495285"/>
    <lineage>
        <taxon>Eukaryota</taxon>
        <taxon>Fungi</taxon>
        <taxon>Dikarya</taxon>
        <taxon>Basidiomycota</taxon>
        <taxon>Agaricomycotina</taxon>
        <taxon>Agaricomycetes</taxon>
        <taxon>Agaricomycetidae</taxon>
        <taxon>Boletales</taxon>
        <taxon>Boletineae</taxon>
        <taxon>Boletaceae</taxon>
        <taxon>Boletoideae</taxon>
        <taxon>Boletus</taxon>
    </lineage>
</organism>
<evidence type="ECO:0000313" key="1">
    <source>
        <dbReference type="EMBL" id="KAG6379028.1"/>
    </source>
</evidence>
<proteinExistence type="predicted"/>
<dbReference type="EMBL" id="JAGFBS010000005">
    <property type="protein sequence ID" value="KAG6379028.1"/>
    <property type="molecule type" value="Genomic_DNA"/>
</dbReference>
<dbReference type="AlphaFoldDB" id="A0A8I3ABB0"/>
<keyword evidence="2" id="KW-1185">Reference proteome</keyword>
<evidence type="ECO:0000313" key="2">
    <source>
        <dbReference type="Proteomes" id="UP000683000"/>
    </source>
</evidence>
<gene>
    <name evidence="1" type="ORF">JVT61DRAFT_11454</name>
</gene>
<reference evidence="1" key="1">
    <citation type="submission" date="2021-03" db="EMBL/GenBank/DDBJ databases">
        <title>Evolutionary innovations through gain and loss of genes in the ectomycorrhizal Boletales.</title>
        <authorList>
            <person name="Wu G."/>
            <person name="Miyauchi S."/>
            <person name="Morin E."/>
            <person name="Yang Z.-L."/>
            <person name="Xu J."/>
            <person name="Martin F.M."/>
        </authorList>
    </citation>
    <scope>NUCLEOTIDE SEQUENCE</scope>
    <source>
        <strain evidence="1">BR01</strain>
    </source>
</reference>
<comment type="caution">
    <text evidence="1">The sequence shown here is derived from an EMBL/GenBank/DDBJ whole genome shotgun (WGS) entry which is preliminary data.</text>
</comment>
<dbReference type="OrthoDB" id="2688210at2759"/>
<protein>
    <submittedName>
        <fullName evidence="1">Uncharacterized protein</fullName>
    </submittedName>
</protein>
<sequence length="80" mass="9190">MARQTCQCLTKFCWNIESHPICNNEDGNLITLHYASHICHQWHNDLKNNSGDIFNISLINETLMNTIAFKINSSIQSKVI</sequence>
<accession>A0A8I3ABB0</accession>